<feature type="domain" description="CobE/GbiG C-terminal" evidence="1">
    <location>
        <begin position="217"/>
        <end position="333"/>
    </location>
</feature>
<dbReference type="PANTHER" id="PTHR37477:SF1">
    <property type="entry name" value="COBALT-PRECORRIN-5A HYDROLASE"/>
    <property type="match status" value="1"/>
</dbReference>
<dbReference type="InterPro" id="IPR052553">
    <property type="entry name" value="CbiG_hydrolase"/>
</dbReference>
<dbReference type="PANTHER" id="PTHR37477">
    <property type="entry name" value="COBALT-PRECORRIN-5A HYDROLASE"/>
    <property type="match status" value="1"/>
</dbReference>
<organism evidence="4 5">
    <name type="scientific">Pseudoflavonifractor hominis</name>
    <dbReference type="NCBI Taxonomy" id="2763059"/>
    <lineage>
        <taxon>Bacteria</taxon>
        <taxon>Bacillati</taxon>
        <taxon>Bacillota</taxon>
        <taxon>Clostridia</taxon>
        <taxon>Eubacteriales</taxon>
        <taxon>Oscillospiraceae</taxon>
        <taxon>Pseudoflavonifractor</taxon>
    </lineage>
</organism>
<dbReference type="SUPFAM" id="SSF159672">
    <property type="entry name" value="CbiG N-terminal domain-like"/>
    <property type="match status" value="1"/>
</dbReference>
<name>A0ABR7HPA9_9FIRM</name>
<dbReference type="Gene3D" id="3.30.420.180">
    <property type="entry name" value="CobE/GbiG C-terminal domain"/>
    <property type="match status" value="1"/>
</dbReference>
<accession>A0ABR7HPA9</accession>
<dbReference type="Pfam" id="PF01890">
    <property type="entry name" value="CbiG_C"/>
    <property type="match status" value="1"/>
</dbReference>
<dbReference type="InterPro" id="IPR036518">
    <property type="entry name" value="CobE/GbiG_C_sf"/>
</dbReference>
<sequence>MRLALTAFTRRGYGLACSLARALEEQGEEVKLALPARLAQELGTASYERLADWTGARFTDCEGLLFVGACGIAVRAIAPWVRDKYTDPAVVSVDEGGAWVVPLLSGHVGGANDLARRVARLTGGTAAISTATDVNGRFAVDSWAKCKGLYIDSKMAAKRVSAALLAGDSVGLQSDFPIQGERPEGLSSGPSEVGIVLTADVEKAPCPVTLRLVPPVLTLGIGCRKGTSAEAIARAVEETLKAFRLHPRAVFQVSTIDLKQEEPGLLEFCRTQGLPLRVWTAEELAETPGAFTPSAFVRSVTGVDNVCERAAVRAGGALLVPKQAADGVTVAVARRPWAVSFEEGSEETPCE</sequence>
<evidence type="ECO:0000313" key="4">
    <source>
        <dbReference type="EMBL" id="MBC5729353.1"/>
    </source>
</evidence>
<gene>
    <name evidence="4" type="ORF">H8S34_00695</name>
</gene>
<dbReference type="Gene3D" id="3.40.50.11220">
    <property type="match status" value="1"/>
</dbReference>
<evidence type="ECO:0000259" key="3">
    <source>
        <dbReference type="Pfam" id="PF11761"/>
    </source>
</evidence>
<feature type="domain" description="Cobalamin biosynthesis central region" evidence="3">
    <location>
        <begin position="138"/>
        <end position="187"/>
    </location>
</feature>
<dbReference type="SUPFAM" id="SSF159664">
    <property type="entry name" value="CobE/GbiG C-terminal domain-like"/>
    <property type="match status" value="1"/>
</dbReference>
<dbReference type="InterPro" id="IPR021744">
    <property type="entry name" value="CbiG_N"/>
</dbReference>
<proteinExistence type="predicted"/>
<dbReference type="RefSeq" id="WP_186962779.1">
    <property type="nucleotide sequence ID" value="NZ_JACOPR010000001.1"/>
</dbReference>
<dbReference type="EMBL" id="JACOPR010000001">
    <property type="protein sequence ID" value="MBC5729353.1"/>
    <property type="molecule type" value="Genomic_DNA"/>
</dbReference>
<comment type="caution">
    <text evidence="4">The sequence shown here is derived from an EMBL/GenBank/DDBJ whole genome shotgun (WGS) entry which is preliminary data.</text>
</comment>
<dbReference type="Pfam" id="PF11760">
    <property type="entry name" value="CbiG_N"/>
    <property type="match status" value="1"/>
</dbReference>
<protein>
    <submittedName>
        <fullName evidence="4">Cobalamin biosynthesis protein</fullName>
    </submittedName>
</protein>
<feature type="domain" description="Cobalamin synthesis G N-terminal" evidence="2">
    <location>
        <begin position="54"/>
        <end position="133"/>
    </location>
</feature>
<dbReference type="Pfam" id="PF11761">
    <property type="entry name" value="CbiG_mid"/>
    <property type="match status" value="1"/>
</dbReference>
<evidence type="ECO:0000313" key="5">
    <source>
        <dbReference type="Proteomes" id="UP000660021"/>
    </source>
</evidence>
<evidence type="ECO:0000259" key="1">
    <source>
        <dbReference type="Pfam" id="PF01890"/>
    </source>
</evidence>
<reference evidence="4 5" key="1">
    <citation type="submission" date="2020-08" db="EMBL/GenBank/DDBJ databases">
        <title>Genome public.</title>
        <authorList>
            <person name="Liu C."/>
            <person name="Sun Q."/>
        </authorList>
    </citation>
    <scope>NUCLEOTIDE SEQUENCE [LARGE SCALE GENOMIC DNA]</scope>
    <source>
        <strain evidence="4 5">New-38</strain>
    </source>
</reference>
<dbReference type="InterPro" id="IPR021745">
    <property type="entry name" value="CbiG_mid"/>
</dbReference>
<dbReference type="Proteomes" id="UP000660021">
    <property type="component" value="Unassembled WGS sequence"/>
</dbReference>
<dbReference type="InterPro" id="IPR002750">
    <property type="entry name" value="CobE/GbiG_C"/>
</dbReference>
<keyword evidence="5" id="KW-1185">Reference proteome</keyword>
<evidence type="ECO:0000259" key="2">
    <source>
        <dbReference type="Pfam" id="PF11760"/>
    </source>
</evidence>
<dbReference type="InterPro" id="IPR038029">
    <property type="entry name" value="GbiG_N_sf"/>
</dbReference>